<dbReference type="PANTHER" id="PTHR45138:SF9">
    <property type="entry name" value="DIGUANYLATE CYCLASE DGCM-RELATED"/>
    <property type="match status" value="1"/>
</dbReference>
<keyword evidence="3" id="KW-0812">Transmembrane</keyword>
<dbReference type="InterPro" id="IPR015943">
    <property type="entry name" value="WD40/YVTN_repeat-like_dom_sf"/>
</dbReference>
<feature type="transmembrane region" description="Helical" evidence="3">
    <location>
        <begin position="809"/>
        <end position="829"/>
    </location>
</feature>
<dbReference type="EC" id="2.7.7.65" evidence="1"/>
<evidence type="ECO:0000313" key="6">
    <source>
        <dbReference type="Proteomes" id="UP000228593"/>
    </source>
</evidence>
<dbReference type="InterPro" id="IPR011110">
    <property type="entry name" value="Reg_prop"/>
</dbReference>
<dbReference type="CDD" id="cd01949">
    <property type="entry name" value="GGDEF"/>
    <property type="match status" value="1"/>
</dbReference>
<dbReference type="InterPro" id="IPR000160">
    <property type="entry name" value="GGDEF_dom"/>
</dbReference>
<dbReference type="InterPro" id="IPR050469">
    <property type="entry name" value="Diguanylate_Cyclase"/>
</dbReference>
<evidence type="ECO:0000313" key="5">
    <source>
        <dbReference type="EMBL" id="PIL40294.1"/>
    </source>
</evidence>
<dbReference type="SMART" id="SM00267">
    <property type="entry name" value="GGDEF"/>
    <property type="match status" value="1"/>
</dbReference>
<dbReference type="InterPro" id="IPR043128">
    <property type="entry name" value="Rev_trsase/Diguanyl_cyclase"/>
</dbReference>
<dbReference type="NCBIfam" id="TIGR00254">
    <property type="entry name" value="GGDEF"/>
    <property type="match status" value="1"/>
</dbReference>
<organism evidence="5 6">
    <name type="scientific">Massilia psychrophila</name>
    <dbReference type="NCBI Taxonomy" id="1603353"/>
    <lineage>
        <taxon>Bacteria</taxon>
        <taxon>Pseudomonadati</taxon>
        <taxon>Pseudomonadota</taxon>
        <taxon>Betaproteobacteria</taxon>
        <taxon>Burkholderiales</taxon>
        <taxon>Oxalobacteraceae</taxon>
        <taxon>Telluria group</taxon>
        <taxon>Massilia</taxon>
    </lineage>
</organism>
<accession>A0A2G8T2Q4</accession>
<dbReference type="AlphaFoldDB" id="A0A2G8T2Q4"/>
<keyword evidence="3" id="KW-0472">Membrane</keyword>
<keyword evidence="3" id="KW-1133">Transmembrane helix</keyword>
<protein>
    <recommendedName>
        <fullName evidence="1">diguanylate cyclase</fullName>
        <ecNumber evidence="1">2.7.7.65</ecNumber>
    </recommendedName>
</protein>
<dbReference type="InterPro" id="IPR003961">
    <property type="entry name" value="FN3_dom"/>
</dbReference>
<dbReference type="Pfam" id="PF07494">
    <property type="entry name" value="Reg_prop"/>
    <property type="match status" value="3"/>
</dbReference>
<comment type="catalytic activity">
    <reaction evidence="2">
        <text>2 GTP = 3',3'-c-di-GMP + 2 diphosphate</text>
        <dbReference type="Rhea" id="RHEA:24898"/>
        <dbReference type="ChEBI" id="CHEBI:33019"/>
        <dbReference type="ChEBI" id="CHEBI:37565"/>
        <dbReference type="ChEBI" id="CHEBI:58805"/>
        <dbReference type="EC" id="2.7.7.65"/>
    </reaction>
</comment>
<evidence type="ECO:0000256" key="2">
    <source>
        <dbReference type="ARBA" id="ARBA00034247"/>
    </source>
</evidence>
<keyword evidence="6" id="KW-1185">Reference proteome</keyword>
<dbReference type="InterPro" id="IPR011123">
    <property type="entry name" value="Y_Y_Y"/>
</dbReference>
<dbReference type="CDD" id="cd00063">
    <property type="entry name" value="FN3"/>
    <property type="match status" value="1"/>
</dbReference>
<evidence type="ECO:0000256" key="1">
    <source>
        <dbReference type="ARBA" id="ARBA00012528"/>
    </source>
</evidence>
<name>A0A2G8T2Q4_9BURK</name>
<evidence type="ECO:0000256" key="3">
    <source>
        <dbReference type="SAM" id="Phobius"/>
    </source>
</evidence>
<dbReference type="EMBL" id="PDOB01000009">
    <property type="protein sequence ID" value="PIL40294.1"/>
    <property type="molecule type" value="Genomic_DNA"/>
</dbReference>
<dbReference type="Gene3D" id="2.130.10.10">
    <property type="entry name" value="YVTN repeat-like/Quinoprotein amine dehydrogenase"/>
    <property type="match status" value="4"/>
</dbReference>
<dbReference type="PANTHER" id="PTHR45138">
    <property type="entry name" value="REGULATORY COMPONENTS OF SENSORY TRANSDUCTION SYSTEM"/>
    <property type="match status" value="1"/>
</dbReference>
<dbReference type="Pfam" id="PF07495">
    <property type="entry name" value="Y_Y_Y"/>
    <property type="match status" value="1"/>
</dbReference>
<dbReference type="Gene3D" id="3.30.70.270">
    <property type="match status" value="1"/>
</dbReference>
<dbReference type="InterPro" id="IPR029787">
    <property type="entry name" value="Nucleotide_cyclase"/>
</dbReference>
<dbReference type="OrthoDB" id="5477914at2"/>
<dbReference type="GO" id="GO:1902201">
    <property type="term" value="P:negative regulation of bacterial-type flagellum-dependent cell motility"/>
    <property type="evidence" value="ECO:0007669"/>
    <property type="project" value="TreeGrafter"/>
</dbReference>
<sequence length="1043" mass="112491">MLPLISSQLLRLFAWCCLLVLAGVAGATPTSDLRFKRLGALDGDDLSIMALLQDRQGFIWIGTNSAGLYRYDGYQASKYLHDPRNRRSLPSDRVLALFEDPQGQIWAGTQEGVARFDPASGDFTSLTLPPGPARQRMVKAIVGDGAKGMWVATWGGLQHVDSASGAVTVYTHDQQDQASLGSNDLNALALDPQGGLWIATWPGGLDYLAPGATRFVHYRIDSSQAPDDKRNIARSLYFAADGTLWIGTENGIVTWNSAQPWSARQQIASPPNRITTLYGDRSGAVWAGTLAAGLLRWDKGSSTAVHYVHRANDIHSLQSDHIHAVLHDRGGILWVGSYTNGISQVNLNSRGFERVIPFDSAADSLLRDNAIRSIDGAPDGRLWLGSNTGIALFDPAEGAVIQTWRSAPKRPGALSNDTVYSLYQQPGGPLWAGTAAGLNRLDRQDGGFQVIGFGAIAANFINVIAPGAGATLWLGTGQQVVHYDIASGKWTGYPNNPLDPLDPARRSVGGTSCIVEDSLGRVWMGSEWNGGGLDLLDVASGKFRHFRHDPADPASLAHDNVSSLYQDPQGRLWAGTARGVQQVLVGADGAIYFRSYSAAGSVGAVKILAMRSDRAGLLWLSTAKGLLRLDPVSGKISSYSAADGLSEGFALNVATAAPNGVLYFSGLNGMTGVHPDKVHSVSMAPHVAITDMRVFNRSLAESGHSADVKLRGTITAPTEITLSVRQSVFSLEFSALHYTDPARNAYAYRLQGFDRDWVQADANHRSATYTNLDPGTYLFEVKAANEQGVWSKQPARVTIRILPPFWQTWWFRLLAALLATGLLAAAYHARVRSLTRRQEQLQALVAARTGELEESNAKLAMLSSTDALTGITNRRGFDEALAAEWQRAKRGNHALALVMLDVDYFKSYNDFYGHQAGDQCLRAVAAVIETFGRRTSDMVARYGGEEFVLLAPETDAAAALALGQAICRELERLALPHAQSPYGVITISIGVAAIVPADDNDSGMLVRLADRALYRAKQAGRNRAMLPLVSVEAARDAADIEAH</sequence>
<dbReference type="FunFam" id="3.30.70.270:FF:000001">
    <property type="entry name" value="Diguanylate cyclase domain protein"/>
    <property type="match status" value="1"/>
</dbReference>
<gene>
    <name evidence="5" type="ORF">CR103_07590</name>
</gene>
<dbReference type="InterPro" id="IPR013783">
    <property type="entry name" value="Ig-like_fold"/>
</dbReference>
<feature type="domain" description="GGDEF" evidence="4">
    <location>
        <begin position="893"/>
        <end position="1029"/>
    </location>
</feature>
<dbReference type="FunFam" id="2.60.40.10:FF:000791">
    <property type="entry name" value="Two-component system sensor histidine kinase/response regulator"/>
    <property type="match status" value="1"/>
</dbReference>
<dbReference type="Proteomes" id="UP000228593">
    <property type="component" value="Unassembled WGS sequence"/>
</dbReference>
<comment type="caution">
    <text evidence="5">The sequence shown here is derived from an EMBL/GenBank/DDBJ whole genome shotgun (WGS) entry which is preliminary data.</text>
</comment>
<dbReference type="GO" id="GO:0052621">
    <property type="term" value="F:diguanylate cyclase activity"/>
    <property type="evidence" value="ECO:0007669"/>
    <property type="project" value="UniProtKB-EC"/>
</dbReference>
<dbReference type="RefSeq" id="WP_099915400.1">
    <property type="nucleotide sequence ID" value="NZ_BMHS01000007.1"/>
</dbReference>
<dbReference type="PROSITE" id="PS50887">
    <property type="entry name" value="GGDEF"/>
    <property type="match status" value="1"/>
</dbReference>
<dbReference type="GO" id="GO:0043709">
    <property type="term" value="P:cell adhesion involved in single-species biofilm formation"/>
    <property type="evidence" value="ECO:0007669"/>
    <property type="project" value="TreeGrafter"/>
</dbReference>
<dbReference type="SUPFAM" id="SSF63829">
    <property type="entry name" value="Calcium-dependent phosphotriesterase"/>
    <property type="match status" value="3"/>
</dbReference>
<dbReference type="Gene3D" id="2.60.40.10">
    <property type="entry name" value="Immunoglobulins"/>
    <property type="match status" value="1"/>
</dbReference>
<dbReference type="GO" id="GO:0005886">
    <property type="term" value="C:plasma membrane"/>
    <property type="evidence" value="ECO:0007669"/>
    <property type="project" value="TreeGrafter"/>
</dbReference>
<reference evidence="5 6" key="1">
    <citation type="submission" date="2017-10" db="EMBL/GenBank/DDBJ databases">
        <title>Massilia psychrophilum sp. nov., a novel purple-pigmented bacterium isolated from Tianshan glacier, Xinjiang Municipality, China.</title>
        <authorList>
            <person name="Wang H."/>
        </authorList>
    </citation>
    <scope>NUCLEOTIDE SEQUENCE [LARGE SCALE GENOMIC DNA]</scope>
    <source>
        <strain evidence="5 6">JCM 30813</strain>
    </source>
</reference>
<evidence type="ECO:0000259" key="4">
    <source>
        <dbReference type="PROSITE" id="PS50887"/>
    </source>
</evidence>
<proteinExistence type="predicted"/>
<dbReference type="SUPFAM" id="SSF55073">
    <property type="entry name" value="Nucleotide cyclase"/>
    <property type="match status" value="1"/>
</dbReference>
<dbReference type="Pfam" id="PF00990">
    <property type="entry name" value="GGDEF"/>
    <property type="match status" value="1"/>
</dbReference>